<dbReference type="PANTHER" id="PTHR34656">
    <property type="entry name" value="PYRROLINE-5-CARBOXYLATE REDUCTASE"/>
    <property type="match status" value="1"/>
</dbReference>
<dbReference type="EMBL" id="CM018046">
    <property type="protein sequence ID" value="KAA8526375.1"/>
    <property type="molecule type" value="Genomic_DNA"/>
</dbReference>
<dbReference type="Proteomes" id="UP000325577">
    <property type="component" value="Linkage Group LG3"/>
</dbReference>
<protein>
    <submittedName>
        <fullName evidence="2">Uncharacterized protein</fullName>
    </submittedName>
</protein>
<keyword evidence="3" id="KW-1185">Reference proteome</keyword>
<gene>
    <name evidence="2" type="ORF">F0562_008422</name>
</gene>
<proteinExistence type="predicted"/>
<keyword evidence="1" id="KW-1133">Transmembrane helix</keyword>
<feature type="transmembrane region" description="Helical" evidence="1">
    <location>
        <begin position="87"/>
        <end position="120"/>
    </location>
</feature>
<evidence type="ECO:0000256" key="1">
    <source>
        <dbReference type="SAM" id="Phobius"/>
    </source>
</evidence>
<dbReference type="OrthoDB" id="1929829at2759"/>
<dbReference type="PANTHER" id="PTHR34656:SF1">
    <property type="entry name" value="PYRROLINE-5-CARBOXYLATE REDUCTASE"/>
    <property type="match status" value="1"/>
</dbReference>
<evidence type="ECO:0000313" key="2">
    <source>
        <dbReference type="EMBL" id="KAA8526375.1"/>
    </source>
</evidence>
<organism evidence="2 3">
    <name type="scientific">Nyssa sinensis</name>
    <dbReference type="NCBI Taxonomy" id="561372"/>
    <lineage>
        <taxon>Eukaryota</taxon>
        <taxon>Viridiplantae</taxon>
        <taxon>Streptophyta</taxon>
        <taxon>Embryophyta</taxon>
        <taxon>Tracheophyta</taxon>
        <taxon>Spermatophyta</taxon>
        <taxon>Magnoliopsida</taxon>
        <taxon>eudicotyledons</taxon>
        <taxon>Gunneridae</taxon>
        <taxon>Pentapetalae</taxon>
        <taxon>asterids</taxon>
        <taxon>Cornales</taxon>
        <taxon>Nyssaceae</taxon>
        <taxon>Nyssa</taxon>
    </lineage>
</organism>
<keyword evidence="1" id="KW-0812">Transmembrane</keyword>
<keyword evidence="1" id="KW-0472">Membrane</keyword>
<feature type="transmembrane region" description="Helical" evidence="1">
    <location>
        <begin position="41"/>
        <end position="67"/>
    </location>
</feature>
<evidence type="ECO:0000313" key="3">
    <source>
        <dbReference type="Proteomes" id="UP000325577"/>
    </source>
</evidence>
<sequence length="179" mass="19335">MAYNKEEVEAETEQQRRAVVSAETSPSFMLLITLMSKRRTWVCLFVAVYTILLSSTWNLLKSILSWYESTSSTTESSSCWPAVYASVLLGAVFGLLSMAAALAVVVPATLVTWITILVLLAFCGKPRRALVVEGKKLTAEITGFVVKILIKEGNVVAAVCAVLGSNRWPSGGPLDCGEV</sequence>
<accession>A0A5J5A5I6</accession>
<name>A0A5J5A5I6_9ASTE</name>
<reference evidence="2 3" key="1">
    <citation type="submission" date="2019-09" db="EMBL/GenBank/DDBJ databases">
        <title>A chromosome-level genome assembly of the Chinese tupelo Nyssa sinensis.</title>
        <authorList>
            <person name="Yang X."/>
            <person name="Kang M."/>
            <person name="Yang Y."/>
            <person name="Xiong H."/>
            <person name="Wang M."/>
            <person name="Zhang Z."/>
            <person name="Wang Z."/>
            <person name="Wu H."/>
            <person name="Ma T."/>
            <person name="Liu J."/>
            <person name="Xi Z."/>
        </authorList>
    </citation>
    <scope>NUCLEOTIDE SEQUENCE [LARGE SCALE GENOMIC DNA]</scope>
    <source>
        <strain evidence="2">J267</strain>
        <tissue evidence="2">Leaf</tissue>
    </source>
</reference>
<dbReference type="AlphaFoldDB" id="A0A5J5A5I6"/>